<feature type="domain" description="Large ribosomal subunit protein uL5 N-terminal" evidence="6">
    <location>
        <begin position="192"/>
        <end position="244"/>
    </location>
</feature>
<feature type="domain" description="Large ribosomal subunit protein uL5 C-terminal" evidence="7">
    <location>
        <begin position="251"/>
        <end position="348"/>
    </location>
</feature>
<dbReference type="HOGENOM" id="CLU_061015_1_0_1"/>
<dbReference type="Pfam" id="PF00673">
    <property type="entry name" value="Ribosomal_L5_C"/>
    <property type="match status" value="1"/>
</dbReference>
<protein>
    <recommendedName>
        <fullName evidence="4">Large ribosomal subunit protein uL5m</fullName>
    </recommendedName>
</protein>
<dbReference type="InterPro" id="IPR031309">
    <property type="entry name" value="Ribosomal_uL5_C"/>
</dbReference>
<dbReference type="GO" id="GO:0003735">
    <property type="term" value="F:structural constituent of ribosome"/>
    <property type="evidence" value="ECO:0007669"/>
    <property type="project" value="InterPro"/>
</dbReference>
<dbReference type="InterPro" id="IPR031310">
    <property type="entry name" value="Ribosomal_uL5_N"/>
</dbReference>
<dbReference type="PANTHER" id="PTHR11994">
    <property type="entry name" value="60S RIBOSOMAL PROTEIN L11-RELATED"/>
    <property type="match status" value="1"/>
</dbReference>
<dbReference type="GO" id="GO:1990904">
    <property type="term" value="C:ribonucleoprotein complex"/>
    <property type="evidence" value="ECO:0007669"/>
    <property type="project" value="UniProtKB-KW"/>
</dbReference>
<dbReference type="OrthoDB" id="539541at2759"/>
<feature type="compositionally biased region" description="Basic residues" evidence="5">
    <location>
        <begin position="70"/>
        <end position="83"/>
    </location>
</feature>
<dbReference type="AlphaFoldDB" id="M2NCL5"/>
<dbReference type="STRING" id="717646.M2NCL5"/>
<accession>M2NCL5</accession>
<evidence type="ECO:0000256" key="1">
    <source>
        <dbReference type="ARBA" id="ARBA00008553"/>
    </source>
</evidence>
<dbReference type="EMBL" id="KB445554">
    <property type="protein sequence ID" value="EMC96924.1"/>
    <property type="molecule type" value="Genomic_DNA"/>
</dbReference>
<dbReference type="Pfam" id="PF00281">
    <property type="entry name" value="Ribosomal_L5"/>
    <property type="match status" value="1"/>
</dbReference>
<evidence type="ECO:0000256" key="5">
    <source>
        <dbReference type="SAM" id="MobiDB-lite"/>
    </source>
</evidence>
<dbReference type="RefSeq" id="XP_007675553.1">
    <property type="nucleotide sequence ID" value="XM_007677363.1"/>
</dbReference>
<keyword evidence="3" id="KW-0687">Ribonucleoprotein</keyword>
<evidence type="ECO:0000256" key="2">
    <source>
        <dbReference type="ARBA" id="ARBA00022980"/>
    </source>
</evidence>
<dbReference type="GeneID" id="19107609"/>
<dbReference type="Proteomes" id="UP000011761">
    <property type="component" value="Unassembled WGS sequence"/>
</dbReference>
<dbReference type="eggNOG" id="KOG0398">
    <property type="taxonomic scope" value="Eukaryota"/>
</dbReference>
<keyword evidence="2" id="KW-0689">Ribosomal protein</keyword>
<name>M2NCL5_BAUPA</name>
<gene>
    <name evidence="8" type="ORF">BAUCODRAFT_121465</name>
</gene>
<dbReference type="OMA" id="HITIHTT"/>
<comment type="similarity">
    <text evidence="1">Belongs to the universal ribosomal protein uL5 family.</text>
</comment>
<dbReference type="FunFam" id="3.30.1440.10:FF:000001">
    <property type="entry name" value="50S ribosomal protein L5"/>
    <property type="match status" value="1"/>
</dbReference>
<organism evidence="8 9">
    <name type="scientific">Baudoinia panamericana (strain UAMH 10762)</name>
    <name type="common">Angels' share fungus</name>
    <name type="synonym">Baudoinia compniacensis (strain UAMH 10762)</name>
    <dbReference type="NCBI Taxonomy" id="717646"/>
    <lineage>
        <taxon>Eukaryota</taxon>
        <taxon>Fungi</taxon>
        <taxon>Dikarya</taxon>
        <taxon>Ascomycota</taxon>
        <taxon>Pezizomycotina</taxon>
        <taxon>Dothideomycetes</taxon>
        <taxon>Dothideomycetidae</taxon>
        <taxon>Mycosphaerellales</taxon>
        <taxon>Teratosphaeriaceae</taxon>
        <taxon>Baudoinia</taxon>
    </lineage>
</organism>
<feature type="region of interest" description="Disordered" evidence="5">
    <location>
        <begin position="41"/>
        <end position="116"/>
    </location>
</feature>
<evidence type="ECO:0000256" key="4">
    <source>
        <dbReference type="ARBA" id="ARBA00040368"/>
    </source>
</evidence>
<dbReference type="Gene3D" id="3.30.1440.10">
    <property type="match status" value="1"/>
</dbReference>
<evidence type="ECO:0000313" key="8">
    <source>
        <dbReference type="EMBL" id="EMC96924.1"/>
    </source>
</evidence>
<sequence>MALSEVTTAFLKRFRSAPHLSPSLWTQQCRRYALPADAAAVQETDELETTSLAARPSEKDIERYDPAGVARRRNERHSRRLPRSRYQYKPPRYYRGPLHPHQPPPESDPSSRLFVPGPFSLPRLEQTYHETFAPDYMTMTYTHFPPGFSAPVKGERLRSWIGDSPYFKNRPPRGPRGGDVLRLLRKPITFRNVPKLEKVTVHTMVKAATDDVAHLHVASMVLQSITGVRATAHKVEKSAASFGIQAGQYLSLTCELSGEAMYHFIGKLVDVVMPKIKDWPGVKGSSGDSSGNVALGLKAEEVALFPEVEVNYDMYPPKMIPGCHIFIHTSASTDRDARVLLTQIGVPFYGKLIN</sequence>
<dbReference type="GO" id="GO:0005840">
    <property type="term" value="C:ribosome"/>
    <property type="evidence" value="ECO:0007669"/>
    <property type="project" value="UniProtKB-KW"/>
</dbReference>
<evidence type="ECO:0000259" key="7">
    <source>
        <dbReference type="Pfam" id="PF00673"/>
    </source>
</evidence>
<feature type="compositionally biased region" description="Basic and acidic residues" evidence="5">
    <location>
        <begin position="56"/>
        <end position="65"/>
    </location>
</feature>
<proteinExistence type="inferred from homology"/>
<keyword evidence="9" id="KW-1185">Reference proteome</keyword>
<dbReference type="InterPro" id="IPR002132">
    <property type="entry name" value="Ribosomal_uL5"/>
</dbReference>
<evidence type="ECO:0000256" key="3">
    <source>
        <dbReference type="ARBA" id="ARBA00023274"/>
    </source>
</evidence>
<reference evidence="8 9" key="1">
    <citation type="journal article" date="2012" name="PLoS Pathog.">
        <title>Diverse lifestyles and strategies of plant pathogenesis encoded in the genomes of eighteen Dothideomycetes fungi.</title>
        <authorList>
            <person name="Ohm R.A."/>
            <person name="Feau N."/>
            <person name="Henrissat B."/>
            <person name="Schoch C.L."/>
            <person name="Horwitz B.A."/>
            <person name="Barry K.W."/>
            <person name="Condon B.J."/>
            <person name="Copeland A.C."/>
            <person name="Dhillon B."/>
            <person name="Glaser F."/>
            <person name="Hesse C.N."/>
            <person name="Kosti I."/>
            <person name="LaButti K."/>
            <person name="Lindquist E.A."/>
            <person name="Lucas S."/>
            <person name="Salamov A.A."/>
            <person name="Bradshaw R.E."/>
            <person name="Ciuffetti L."/>
            <person name="Hamelin R.C."/>
            <person name="Kema G.H.J."/>
            <person name="Lawrence C."/>
            <person name="Scott J.A."/>
            <person name="Spatafora J.W."/>
            <person name="Turgeon B.G."/>
            <person name="de Wit P.J.G.M."/>
            <person name="Zhong S."/>
            <person name="Goodwin S.B."/>
            <person name="Grigoriev I.V."/>
        </authorList>
    </citation>
    <scope>NUCLEOTIDE SEQUENCE [LARGE SCALE GENOMIC DNA]</scope>
    <source>
        <strain evidence="8 9">UAMH 10762</strain>
    </source>
</reference>
<dbReference type="KEGG" id="bcom:BAUCODRAFT_121465"/>
<evidence type="ECO:0000259" key="6">
    <source>
        <dbReference type="Pfam" id="PF00281"/>
    </source>
</evidence>
<dbReference type="GO" id="GO:0006412">
    <property type="term" value="P:translation"/>
    <property type="evidence" value="ECO:0007669"/>
    <property type="project" value="InterPro"/>
</dbReference>
<dbReference type="SUPFAM" id="SSF55282">
    <property type="entry name" value="RL5-like"/>
    <property type="match status" value="1"/>
</dbReference>
<evidence type="ECO:0000313" key="9">
    <source>
        <dbReference type="Proteomes" id="UP000011761"/>
    </source>
</evidence>
<dbReference type="InterPro" id="IPR022803">
    <property type="entry name" value="Ribosomal_uL5_dom_sf"/>
</dbReference>